<name>A0ABS2JYK9_9GAMM</name>
<evidence type="ECO:0000313" key="1">
    <source>
        <dbReference type="EMBL" id="MBM7124082.1"/>
    </source>
</evidence>
<dbReference type="Proteomes" id="UP001430149">
    <property type="component" value="Unassembled WGS sequence"/>
</dbReference>
<proteinExistence type="predicted"/>
<protein>
    <submittedName>
        <fullName evidence="1">Uncharacterized protein</fullName>
    </submittedName>
</protein>
<dbReference type="RefSeq" id="WP_204679008.1">
    <property type="nucleotide sequence ID" value="NZ_BSNR01000003.1"/>
</dbReference>
<accession>A0ABS2JYK9</accession>
<dbReference type="EMBL" id="JADIKE010000023">
    <property type="protein sequence ID" value="MBM7124082.1"/>
    <property type="molecule type" value="Genomic_DNA"/>
</dbReference>
<gene>
    <name evidence="1" type="ORF">ISP19_01710</name>
</gene>
<evidence type="ECO:0000313" key="2">
    <source>
        <dbReference type="Proteomes" id="UP001430149"/>
    </source>
</evidence>
<sequence length="178" mass="19210">MMLNRCLSAGDLNGCIVKSGALVAVLLVSLVVSLNCRAAGAANGNQALPISVSIWCTPDTPAAYRVEYKRAPDARPEVQSTECIDIRESISYIKPNSVDVEYLSQIRSWMLAVSLSDGDTSRVKTLIARNLGKAMLVGVNKMALSIAFLAVPMDGNKIYIKVNSEQDGLNLKRDLVSH</sequence>
<organism evidence="1 2">
    <name type="scientific">Dyella flava</name>
    <dbReference type="NCBI Taxonomy" id="1920170"/>
    <lineage>
        <taxon>Bacteria</taxon>
        <taxon>Pseudomonadati</taxon>
        <taxon>Pseudomonadota</taxon>
        <taxon>Gammaproteobacteria</taxon>
        <taxon>Lysobacterales</taxon>
        <taxon>Rhodanobacteraceae</taxon>
        <taxon>Dyella</taxon>
    </lineage>
</organism>
<comment type="caution">
    <text evidence="1">The sequence shown here is derived from an EMBL/GenBank/DDBJ whole genome shotgun (WGS) entry which is preliminary data.</text>
</comment>
<keyword evidence="2" id="KW-1185">Reference proteome</keyword>
<reference evidence="1" key="1">
    <citation type="submission" date="2020-10" db="EMBL/GenBank/DDBJ databases">
        <title>Phylogeny of dyella-like bacteria.</title>
        <authorList>
            <person name="Fu J."/>
        </authorList>
    </citation>
    <scope>NUCLEOTIDE SEQUENCE</scope>
    <source>
        <strain evidence="1">DHOC52</strain>
    </source>
</reference>